<comment type="caution">
    <text evidence="1">The sequence shown here is derived from an EMBL/GenBank/DDBJ whole genome shotgun (WGS) entry which is preliminary data.</text>
</comment>
<evidence type="ECO:0000313" key="1">
    <source>
        <dbReference type="EMBL" id="MFD2212714.1"/>
    </source>
</evidence>
<protein>
    <submittedName>
        <fullName evidence="1">Uncharacterized protein</fullName>
    </submittedName>
</protein>
<organism evidence="1 2">
    <name type="scientific">Metabacillus endolithicus</name>
    <dbReference type="NCBI Taxonomy" id="1535204"/>
    <lineage>
        <taxon>Bacteria</taxon>
        <taxon>Bacillati</taxon>
        <taxon>Bacillota</taxon>
        <taxon>Bacilli</taxon>
        <taxon>Bacillales</taxon>
        <taxon>Bacillaceae</taxon>
        <taxon>Metabacillus</taxon>
    </lineage>
</organism>
<dbReference type="RefSeq" id="WP_379050044.1">
    <property type="nucleotide sequence ID" value="NZ_JBHUIK010000001.1"/>
</dbReference>
<sequence length="90" mass="9607">MTNNNNERNDGLIKGISKEANEFVHHTVDTSGKIVKSISGEGGLVGKTVDSSGKIVKKISDTGNNVIGNTVDTSSKVFKNVSEKAFKKKK</sequence>
<reference evidence="2" key="1">
    <citation type="journal article" date="2019" name="Int. J. Syst. Evol. Microbiol.">
        <title>The Global Catalogue of Microorganisms (GCM) 10K type strain sequencing project: providing services to taxonomists for standard genome sequencing and annotation.</title>
        <authorList>
            <consortium name="The Broad Institute Genomics Platform"/>
            <consortium name="The Broad Institute Genome Sequencing Center for Infectious Disease"/>
            <person name="Wu L."/>
            <person name="Ma J."/>
        </authorList>
    </citation>
    <scope>NUCLEOTIDE SEQUENCE [LARGE SCALE GENOMIC DNA]</scope>
    <source>
        <strain evidence="2">CGMCC 1.15474</strain>
    </source>
</reference>
<dbReference type="Proteomes" id="UP001597318">
    <property type="component" value="Unassembled WGS sequence"/>
</dbReference>
<keyword evidence="2" id="KW-1185">Reference proteome</keyword>
<proteinExistence type="predicted"/>
<gene>
    <name evidence="1" type="ORF">ACFSKK_03200</name>
</gene>
<name>A0ABW5BT05_9BACI</name>
<accession>A0ABW5BT05</accession>
<dbReference type="EMBL" id="JBHUIK010000001">
    <property type="protein sequence ID" value="MFD2212714.1"/>
    <property type="molecule type" value="Genomic_DNA"/>
</dbReference>
<evidence type="ECO:0000313" key="2">
    <source>
        <dbReference type="Proteomes" id="UP001597318"/>
    </source>
</evidence>